<dbReference type="Gene3D" id="3.30.559.30">
    <property type="entry name" value="Nonribosomal peptide synthetase, condensation domain"/>
    <property type="match status" value="1"/>
</dbReference>
<dbReference type="InterPro" id="IPR023213">
    <property type="entry name" value="CAT-like_dom_sf"/>
</dbReference>
<evidence type="ECO:0000256" key="8">
    <source>
        <dbReference type="ARBA" id="ARBA00023098"/>
    </source>
</evidence>
<evidence type="ECO:0000256" key="2">
    <source>
        <dbReference type="ARBA" id="ARBA00005189"/>
    </source>
</evidence>
<evidence type="ECO:0000256" key="6">
    <source>
        <dbReference type="ARBA" id="ARBA00022679"/>
    </source>
</evidence>
<dbReference type="PANTHER" id="PTHR31650">
    <property type="entry name" value="O-ACYLTRANSFERASE (WSD1-LIKE) FAMILY PROTEIN"/>
    <property type="match status" value="1"/>
</dbReference>
<evidence type="ECO:0000256" key="3">
    <source>
        <dbReference type="ARBA" id="ARBA00009587"/>
    </source>
</evidence>
<evidence type="ECO:0000259" key="12">
    <source>
        <dbReference type="Pfam" id="PF06974"/>
    </source>
</evidence>
<comment type="caution">
    <text evidence="13">The sequence shown here is derived from an EMBL/GenBank/DDBJ whole genome shotgun (WGS) entry which is preliminary data.</text>
</comment>
<evidence type="ECO:0000256" key="10">
    <source>
        <dbReference type="ARBA" id="ARBA00048109"/>
    </source>
</evidence>
<dbReference type="InterPro" id="IPR014292">
    <property type="entry name" value="Acyl_transf_WS/DGAT"/>
</dbReference>
<keyword evidence="14" id="KW-1185">Reference proteome</keyword>
<keyword evidence="5" id="KW-0444">Lipid biosynthesis</keyword>
<comment type="pathway">
    <text evidence="1">Glycerolipid metabolism; triacylglycerol biosynthesis.</text>
</comment>
<proteinExistence type="inferred from homology"/>
<dbReference type="Pfam" id="PF03007">
    <property type="entry name" value="WS_DGAT_cat"/>
    <property type="match status" value="1"/>
</dbReference>
<dbReference type="InterPro" id="IPR009721">
    <property type="entry name" value="O-acyltransferase_WSD1_C"/>
</dbReference>
<evidence type="ECO:0000313" key="14">
    <source>
        <dbReference type="Proteomes" id="UP001168640"/>
    </source>
</evidence>
<dbReference type="InterPro" id="IPR004255">
    <property type="entry name" value="O-acyltransferase_WSD1_N"/>
</dbReference>
<dbReference type="Proteomes" id="UP001168640">
    <property type="component" value="Unassembled WGS sequence"/>
</dbReference>
<dbReference type="PANTHER" id="PTHR31650:SF1">
    <property type="entry name" value="WAX ESTER SYNTHASE_DIACYLGLYCEROL ACYLTRANSFERASE 4-RELATED"/>
    <property type="match status" value="1"/>
</dbReference>
<comment type="catalytic activity">
    <reaction evidence="10">
        <text>an acyl-CoA + a 1,2-diacyl-sn-glycerol = a triacyl-sn-glycerol + CoA</text>
        <dbReference type="Rhea" id="RHEA:10868"/>
        <dbReference type="ChEBI" id="CHEBI:17815"/>
        <dbReference type="ChEBI" id="CHEBI:57287"/>
        <dbReference type="ChEBI" id="CHEBI:58342"/>
        <dbReference type="ChEBI" id="CHEBI:64615"/>
        <dbReference type="EC" id="2.3.1.20"/>
    </reaction>
</comment>
<evidence type="ECO:0000259" key="11">
    <source>
        <dbReference type="Pfam" id="PF03007"/>
    </source>
</evidence>
<dbReference type="Pfam" id="PF06974">
    <property type="entry name" value="WS_DGAT_C"/>
    <property type="match status" value="1"/>
</dbReference>
<evidence type="ECO:0000256" key="4">
    <source>
        <dbReference type="ARBA" id="ARBA00013244"/>
    </source>
</evidence>
<accession>A0ABT8VVX7</accession>
<sequence length="447" mass="49411">MSLRKLSLIDAASLRLEGRDMPMHVAGLMVFSYPEGLEPDQQKAFVTQLVERWRREIRVSYPWNQVLTRPSRWQLSPATRSVHDLDLEYHLRQWALPEPGGEVELGQMVAWIHGLRMDLRKPLWEFHFIEGLSDQRFAIYVKLHHALVDGISAGHLLVEGLSAGADEQTQPHWARHCSENDAETDSLSLPGFSDLKAAMGAALRLRRKDPELTTFASTPPSAINGPIGAQRRVATQHFELARLKKVAKEAGATLNDVVMTLAGGALRDYLINMNALPKESLTAALPVSTRKPGDHSVGNQVSMIFGALGTNVADPRERLAQITASTRAAKSFLQNLPEGATVPYSLMATGPFMSSVILGRAGHGRPIFNTVISNVPGQREERYLDGARLLHIYPVSLIMPGVPLNFTCCSHGKFLNFGIIACRDRVPKVQRIAVGLRRALEALENRP</sequence>
<comment type="pathway">
    <text evidence="2">Lipid metabolism.</text>
</comment>
<gene>
    <name evidence="13" type="ORF">QVZ43_00260</name>
</gene>
<dbReference type="Gene3D" id="3.30.559.10">
    <property type="entry name" value="Chloramphenicol acetyltransferase-like domain"/>
    <property type="match status" value="1"/>
</dbReference>
<keyword evidence="6" id="KW-0808">Transferase</keyword>
<dbReference type="SUPFAM" id="SSF52777">
    <property type="entry name" value="CoA-dependent acyltransferases"/>
    <property type="match status" value="2"/>
</dbReference>
<organism evidence="13 14">
    <name type="scientific">Marinobacter suaedae</name>
    <dbReference type="NCBI Taxonomy" id="3057675"/>
    <lineage>
        <taxon>Bacteria</taxon>
        <taxon>Pseudomonadati</taxon>
        <taxon>Pseudomonadota</taxon>
        <taxon>Gammaproteobacteria</taxon>
        <taxon>Pseudomonadales</taxon>
        <taxon>Marinobacteraceae</taxon>
        <taxon>Marinobacter</taxon>
    </lineage>
</organism>
<comment type="similarity">
    <text evidence="3">Belongs to the long-chain O-acyltransferase family.</text>
</comment>
<keyword evidence="7" id="KW-0319">Glycerol metabolism</keyword>
<evidence type="ECO:0000256" key="1">
    <source>
        <dbReference type="ARBA" id="ARBA00004771"/>
    </source>
</evidence>
<evidence type="ECO:0000313" key="13">
    <source>
        <dbReference type="EMBL" id="MDO3720133.1"/>
    </source>
</evidence>
<protein>
    <recommendedName>
        <fullName evidence="4">diacylglycerol O-acyltransferase</fullName>
        <ecNumber evidence="4">2.3.1.20</ecNumber>
    </recommendedName>
</protein>
<keyword evidence="9" id="KW-0012">Acyltransferase</keyword>
<feature type="domain" description="O-acyltransferase WSD1 C-terminal" evidence="12">
    <location>
        <begin position="298"/>
        <end position="443"/>
    </location>
</feature>
<dbReference type="EC" id="2.3.1.20" evidence="4"/>
<keyword evidence="8" id="KW-0443">Lipid metabolism</keyword>
<dbReference type="EMBL" id="JAUMIS010000001">
    <property type="protein sequence ID" value="MDO3720133.1"/>
    <property type="molecule type" value="Genomic_DNA"/>
</dbReference>
<evidence type="ECO:0000256" key="7">
    <source>
        <dbReference type="ARBA" id="ARBA00022798"/>
    </source>
</evidence>
<name>A0ABT8VVX7_9GAMM</name>
<dbReference type="NCBIfam" id="TIGR02946">
    <property type="entry name" value="acyl_WS_DGAT"/>
    <property type="match status" value="1"/>
</dbReference>
<dbReference type="InterPro" id="IPR045034">
    <property type="entry name" value="O-acyltransferase_WSD1-like"/>
</dbReference>
<dbReference type="RefSeq" id="WP_302908407.1">
    <property type="nucleotide sequence ID" value="NZ_JAUMIS010000001.1"/>
</dbReference>
<feature type="domain" description="O-acyltransferase WSD1-like N-terminal" evidence="11">
    <location>
        <begin position="6"/>
        <end position="258"/>
    </location>
</feature>
<reference evidence="13" key="1">
    <citation type="submission" date="2023-07" db="EMBL/GenBank/DDBJ databases">
        <title>Marinobacter sp. chi1 genome sequencing and assembly.</title>
        <authorList>
            <person name="Park S."/>
        </authorList>
    </citation>
    <scope>NUCLEOTIDE SEQUENCE</scope>
    <source>
        <strain evidence="13">Chi1</strain>
    </source>
</reference>
<evidence type="ECO:0000256" key="9">
    <source>
        <dbReference type="ARBA" id="ARBA00023315"/>
    </source>
</evidence>
<evidence type="ECO:0000256" key="5">
    <source>
        <dbReference type="ARBA" id="ARBA00022516"/>
    </source>
</evidence>